<dbReference type="GO" id="GO:0005634">
    <property type="term" value="C:nucleus"/>
    <property type="evidence" value="ECO:0007669"/>
    <property type="project" value="UniProtKB-SubCell"/>
</dbReference>
<feature type="region of interest" description="Disordered" evidence="7">
    <location>
        <begin position="925"/>
        <end position="955"/>
    </location>
</feature>
<reference evidence="9" key="1">
    <citation type="submission" date="2022-11" db="EMBL/GenBank/DDBJ databases">
        <title>Chromosome-level genome of Pogonophryne albipinna.</title>
        <authorList>
            <person name="Jo E."/>
        </authorList>
    </citation>
    <scope>NUCLEOTIDE SEQUENCE</scope>
    <source>
        <strain evidence="9">SGF0006</strain>
        <tissue evidence="9">Muscle</tissue>
    </source>
</reference>
<proteinExistence type="inferred from homology"/>
<keyword evidence="3" id="KW-0156">Chromatin regulator</keyword>
<accession>A0AAD6BFN8</accession>
<keyword evidence="5" id="KW-0804">Transcription</keyword>
<evidence type="ECO:0000313" key="9">
    <source>
        <dbReference type="EMBL" id="KAJ4941257.1"/>
    </source>
</evidence>
<evidence type="ECO:0000313" key="10">
    <source>
        <dbReference type="Proteomes" id="UP001219934"/>
    </source>
</evidence>
<dbReference type="InterPro" id="IPR037259">
    <property type="entry name" value="BRK_sf"/>
</dbReference>
<feature type="compositionally biased region" description="Polar residues" evidence="7">
    <location>
        <begin position="666"/>
        <end position="687"/>
    </location>
</feature>
<feature type="compositionally biased region" description="Basic and acidic residues" evidence="7">
    <location>
        <begin position="543"/>
        <end position="552"/>
    </location>
</feature>
<gene>
    <name evidence="9" type="ORF">JOQ06_027543</name>
</gene>
<dbReference type="GO" id="GO:0006325">
    <property type="term" value="P:chromatin organization"/>
    <property type="evidence" value="ECO:0007669"/>
    <property type="project" value="UniProtKB-KW"/>
</dbReference>
<evidence type="ECO:0000256" key="4">
    <source>
        <dbReference type="ARBA" id="ARBA00023015"/>
    </source>
</evidence>
<dbReference type="Gene3D" id="3.40.5.120">
    <property type="match status" value="2"/>
</dbReference>
<dbReference type="Proteomes" id="UP001219934">
    <property type="component" value="Unassembled WGS sequence"/>
</dbReference>
<organism evidence="9 10">
    <name type="scientific">Pogonophryne albipinna</name>
    <dbReference type="NCBI Taxonomy" id="1090488"/>
    <lineage>
        <taxon>Eukaryota</taxon>
        <taxon>Metazoa</taxon>
        <taxon>Chordata</taxon>
        <taxon>Craniata</taxon>
        <taxon>Vertebrata</taxon>
        <taxon>Euteleostomi</taxon>
        <taxon>Actinopterygii</taxon>
        <taxon>Neopterygii</taxon>
        <taxon>Teleostei</taxon>
        <taxon>Neoteleostei</taxon>
        <taxon>Acanthomorphata</taxon>
        <taxon>Eupercaria</taxon>
        <taxon>Perciformes</taxon>
        <taxon>Notothenioidei</taxon>
        <taxon>Pogonophryne</taxon>
    </lineage>
</organism>
<evidence type="ECO:0000256" key="5">
    <source>
        <dbReference type="ARBA" id="ARBA00023163"/>
    </source>
</evidence>
<dbReference type="Pfam" id="PF07533">
    <property type="entry name" value="BRK"/>
    <property type="match status" value="1"/>
</dbReference>
<dbReference type="InterPro" id="IPR006576">
    <property type="entry name" value="BRK_domain"/>
</dbReference>
<evidence type="ECO:0000259" key="8">
    <source>
        <dbReference type="SMART" id="SM00592"/>
    </source>
</evidence>
<evidence type="ECO:0000256" key="6">
    <source>
        <dbReference type="ARBA" id="ARBA00023242"/>
    </source>
</evidence>
<dbReference type="EMBL" id="JAPTMU010000007">
    <property type="protein sequence ID" value="KAJ4941257.1"/>
    <property type="molecule type" value="Genomic_DNA"/>
</dbReference>
<keyword evidence="10" id="KW-1185">Reference proteome</keyword>
<sequence length="1613" mass="174327">MSGDLCAHDATLVTTTTTAGTGTGVASLHVVQARPLWPPGPSLTARLRRLITAFQRFTLRREPMLRHEFMLHDGLVGMTMGAGGAHGHHAGGPLAWQLGEELRRCSVVATEPDPLFLEWQRRWTRREQADFYRTVSSFGVVYDPERKSFDWSQFRALARLERKTDESLERYFNSFVNMCRAACKLPARKEEGLVDPAVLVEPLTEERAARTLYRIELLRKIREQVLRHPLLSARLQLCRPSLYLPVWWESGKHDRDLLIGAARHGLSRTDFYILNDPQLSFLEAHRNYLPHPHCCLLGIVPGSRGDFLDCPPLDETLELGSLQHEADALHGGKASKDALNGFPFNSAAGGQSMLNSYGVGGADLDSKLRSDVLVGEQGSSEETGLMAPSVELDQLQAPWDGTDHSSPAHHMFNESDPILGESVEPLSSSYMLFKDIGVSEEPSADQTDLSASPPPPYVPPPPLSLSDITAPHDRLGHSDVTASLTNPVDEENLGKQGDQSLGREECDPEQDADQSLGDSNSPMDVAQMDGIGPDPSLGEQDEQNPHENHKEGLPHYLGKLEEQGSLACPESIEEPGEEVDGFILYQAVEEETMENSLDTDTLMGSATGQEEGPVECTNLADQVDEISEGHHVSLMDETPMKDVKPNKMVLQSIYSEYVPPSCPDASVSTPNGTLKLNDTSTKSSGVKTDQEDYRVEHLNLPDGGRNQDSKVNLLEQNEMALPSNSIETKPSDLKFSLLPDRGAEKKPQPQELPVKLEETKTEALDVYPDSSELKHGRFLPYRVKSENSVTKAEQLDYPVKPETPETKPEDLSLSMKTVDRKPEVLQFAAYSEIKPEAKPMAYCFATYPDGVKTETEPEDLSTTAFVDRSAIKPEAKSEGLEFTNYPDSSEIKPEAKPEDLAFSSLREIKAETKQELLEADSTVLTPKLEQGEGLGDAPESLGGRGPVKEERPSTPVPLVECYGGSPRFAAPISVCEIPDSLHDSREPTIAQLLQEKALYSFSEWPKDRVIINRLDSICHAILKGKWPSSIEQYDSPGSMARGQQTSAGLGFSLPPPLTRLPKERLVAPPYLPELKRAGGRRSFDYEAAAAAAKVLGGKSAPSCHTATTTSSSGASALVAPPSHRTGAMLINGWQETAIDLTKSSGEISTTSGMGSGGAVGLSGHKLPPPPPITAPLSGPVGIDMAGILQAGLIHPFTKSRGLHLADTQLQGRLDTPPQPEIVAIDREAASKGLMEWLRQNPGYSMDLPAFSHSGAGLLHSFVERPKQRRHRCKDPTKLDINSLTGEERVPVVHRGTGRRLGGAMAPAIKELSRWLDANSEYYVAPDWADVVKHSGFLPEGQFSRILTEPVNRDLGSRRRGRRPRSEMPKPLLSVSDSASSALGPPLYMNGGLIGNMDSMVAMQNLRGGISGIPISGIMAAGFPHGFSAAVQAGGAGGSAEDAKNGLSMLPMMLHGMPHPHGAGIPQHTLFSVGAMMAHTPHPSSSSSSSLSAPKVTTTTAPSTSEATSPSSTTSADRENSGPPGSGGEKEKSQEEREAANKRAGLGETAAIITSTSRAHIGAAHLGGGSHLTFNPFLIPGMSHGLLYPHMFLPHGGIMALPAMPPKTYDLSTF</sequence>
<feature type="compositionally biased region" description="Basic and acidic residues" evidence="7">
    <location>
        <begin position="1527"/>
        <end position="1540"/>
    </location>
</feature>
<comment type="subcellular location">
    <subcellularLocation>
        <location evidence="1">Nucleus</location>
    </subcellularLocation>
</comment>
<comment type="caution">
    <text evidence="9">The sequence shown here is derived from an EMBL/GenBank/DDBJ whole genome shotgun (WGS) entry which is preliminary data.</text>
</comment>
<feature type="region of interest" description="Disordered" evidence="7">
    <location>
        <begin position="440"/>
        <end position="552"/>
    </location>
</feature>
<evidence type="ECO:0000256" key="1">
    <source>
        <dbReference type="ARBA" id="ARBA00004123"/>
    </source>
</evidence>
<dbReference type="InterPro" id="IPR056342">
    <property type="entry name" value="HTH_CHD6-9"/>
</dbReference>
<dbReference type="Gene3D" id="1.10.10.60">
    <property type="entry name" value="Homeodomain-like"/>
    <property type="match status" value="1"/>
</dbReference>
<name>A0AAD6BFN8_9TELE</name>
<keyword evidence="4" id="KW-0805">Transcription regulation</keyword>
<keyword evidence="6" id="KW-0539">Nucleus</keyword>
<dbReference type="SUPFAM" id="SSF160481">
    <property type="entry name" value="BRK domain-like"/>
    <property type="match status" value="1"/>
</dbReference>
<dbReference type="InterPro" id="IPR051493">
    <property type="entry name" value="CHD"/>
</dbReference>
<dbReference type="PANTHER" id="PTHR46850:SF1">
    <property type="entry name" value="CHROMODOMAIN-HELICASE-DNA-BINDING PROTEIN 9"/>
    <property type="match status" value="1"/>
</dbReference>
<evidence type="ECO:0000256" key="2">
    <source>
        <dbReference type="ARBA" id="ARBA00007025"/>
    </source>
</evidence>
<dbReference type="PANTHER" id="PTHR46850">
    <property type="entry name" value="CHROMODOMAIN-HELICASE-DNA-BINDING PROTEIN 9"/>
    <property type="match status" value="1"/>
</dbReference>
<comment type="similarity">
    <text evidence="2">Belongs to the SNF2/RAD54 helicase family.</text>
</comment>
<feature type="compositionally biased region" description="Low complexity" evidence="7">
    <location>
        <begin position="1483"/>
        <end position="1514"/>
    </location>
</feature>
<feature type="region of interest" description="Disordered" evidence="7">
    <location>
        <begin position="1353"/>
        <end position="1377"/>
    </location>
</feature>
<feature type="region of interest" description="Disordered" evidence="7">
    <location>
        <begin position="1476"/>
        <end position="1547"/>
    </location>
</feature>
<feature type="domain" description="BRK" evidence="8">
    <location>
        <begin position="1284"/>
        <end position="1328"/>
    </location>
</feature>
<dbReference type="SMART" id="SM00592">
    <property type="entry name" value="BRK"/>
    <property type="match status" value="2"/>
</dbReference>
<feature type="compositionally biased region" description="Pro residues" evidence="7">
    <location>
        <begin position="452"/>
        <end position="463"/>
    </location>
</feature>
<evidence type="ECO:0000256" key="7">
    <source>
        <dbReference type="SAM" id="MobiDB-lite"/>
    </source>
</evidence>
<protein>
    <recommendedName>
        <fullName evidence="8">BRK domain-containing protein</fullName>
    </recommendedName>
</protein>
<feature type="region of interest" description="Disordered" evidence="7">
    <location>
        <begin position="663"/>
        <end position="690"/>
    </location>
</feature>
<evidence type="ECO:0000256" key="3">
    <source>
        <dbReference type="ARBA" id="ARBA00022853"/>
    </source>
</evidence>
<feature type="region of interest" description="Disordered" evidence="7">
    <location>
        <begin position="397"/>
        <end position="420"/>
    </location>
</feature>
<feature type="domain" description="BRK" evidence="8">
    <location>
        <begin position="1218"/>
        <end position="1255"/>
    </location>
</feature>
<dbReference type="Pfam" id="PF23078">
    <property type="entry name" value="HTH_CHD6-9"/>
    <property type="match status" value="1"/>
</dbReference>